<organism evidence="1">
    <name type="scientific">Siphoviridae sp. ctRlz6</name>
    <dbReference type="NCBI Taxonomy" id="2823581"/>
    <lineage>
        <taxon>Viruses</taxon>
        <taxon>Duplodnaviria</taxon>
        <taxon>Heunggongvirae</taxon>
        <taxon>Uroviricota</taxon>
        <taxon>Caudoviricetes</taxon>
    </lineage>
</organism>
<sequence>MATGYVVGPGNLIFGETGSQLEIGTLTKSAKVTWSVDQEDDELFLAGNIEAGERKFTATLSVTARQELQKDGIVDWSWKNRGKEMPFQFVPDSTAEGQVSGRVVVTPIDLGGEVGKKPTSDFEWKCVGHPTYTPPNK</sequence>
<name>A0A8S5LDN1_9CAUD</name>
<accession>A0A8S5LDN1</accession>
<dbReference type="EMBL" id="BK014691">
    <property type="protein sequence ID" value="DAD68058.1"/>
    <property type="molecule type" value="Genomic_DNA"/>
</dbReference>
<proteinExistence type="predicted"/>
<protein>
    <submittedName>
        <fullName evidence="1">Tail tube protein</fullName>
    </submittedName>
</protein>
<evidence type="ECO:0000313" key="1">
    <source>
        <dbReference type="EMBL" id="DAD68058.1"/>
    </source>
</evidence>
<reference evidence="1" key="1">
    <citation type="journal article" date="2021" name="Proc. Natl. Acad. Sci. U.S.A.">
        <title>A Catalog of Tens of Thousands of Viruses from Human Metagenomes Reveals Hidden Associations with Chronic Diseases.</title>
        <authorList>
            <person name="Tisza M.J."/>
            <person name="Buck C.B."/>
        </authorList>
    </citation>
    <scope>NUCLEOTIDE SEQUENCE</scope>
    <source>
        <strain evidence="1">CtRlz6</strain>
    </source>
</reference>